<name>A0ABR2BIF8_9ROSI</name>
<keyword evidence="3" id="KW-1185">Reference proteome</keyword>
<protein>
    <submittedName>
        <fullName evidence="2">Uncharacterized protein</fullName>
    </submittedName>
</protein>
<evidence type="ECO:0000313" key="2">
    <source>
        <dbReference type="EMBL" id="KAK8506930.1"/>
    </source>
</evidence>
<evidence type="ECO:0000256" key="1">
    <source>
        <dbReference type="SAM" id="Phobius"/>
    </source>
</evidence>
<comment type="caution">
    <text evidence="2">The sequence shown here is derived from an EMBL/GenBank/DDBJ whole genome shotgun (WGS) entry which is preliminary data.</text>
</comment>
<organism evidence="2 3">
    <name type="scientific">Hibiscus sabdariffa</name>
    <name type="common">roselle</name>
    <dbReference type="NCBI Taxonomy" id="183260"/>
    <lineage>
        <taxon>Eukaryota</taxon>
        <taxon>Viridiplantae</taxon>
        <taxon>Streptophyta</taxon>
        <taxon>Embryophyta</taxon>
        <taxon>Tracheophyta</taxon>
        <taxon>Spermatophyta</taxon>
        <taxon>Magnoliopsida</taxon>
        <taxon>eudicotyledons</taxon>
        <taxon>Gunneridae</taxon>
        <taxon>Pentapetalae</taxon>
        <taxon>rosids</taxon>
        <taxon>malvids</taxon>
        <taxon>Malvales</taxon>
        <taxon>Malvaceae</taxon>
        <taxon>Malvoideae</taxon>
        <taxon>Hibiscus</taxon>
    </lineage>
</organism>
<reference evidence="2 3" key="1">
    <citation type="journal article" date="2024" name="G3 (Bethesda)">
        <title>Genome assembly of Hibiscus sabdariffa L. provides insights into metabolisms of medicinal natural products.</title>
        <authorList>
            <person name="Kim T."/>
        </authorList>
    </citation>
    <scope>NUCLEOTIDE SEQUENCE [LARGE SCALE GENOMIC DNA]</scope>
    <source>
        <strain evidence="2">TK-2024</strain>
        <tissue evidence="2">Old leaves</tissue>
    </source>
</reference>
<gene>
    <name evidence="2" type="ORF">V6N12_009242</name>
</gene>
<proteinExistence type="predicted"/>
<accession>A0ABR2BIF8</accession>
<sequence>MDFAGSSLSSLTSFSTVHVFYLYFISWFFLLLVDMSVDSILDQLGDLSFTVEEHGVVFTRLVTLTATLEDPASLLVGSSSSVQLEGLGKRAVNVDSSLADGTACSSVDVVSGDNLSNTAMVDELMDTGSIRADQGLCH</sequence>
<keyword evidence="1" id="KW-0472">Membrane</keyword>
<dbReference type="Proteomes" id="UP001472677">
    <property type="component" value="Unassembled WGS sequence"/>
</dbReference>
<dbReference type="EMBL" id="JBBPBM010000111">
    <property type="protein sequence ID" value="KAK8506930.1"/>
    <property type="molecule type" value="Genomic_DNA"/>
</dbReference>
<feature type="transmembrane region" description="Helical" evidence="1">
    <location>
        <begin position="20"/>
        <end position="37"/>
    </location>
</feature>
<keyword evidence="1" id="KW-1133">Transmembrane helix</keyword>
<keyword evidence="1" id="KW-0812">Transmembrane</keyword>
<evidence type="ECO:0000313" key="3">
    <source>
        <dbReference type="Proteomes" id="UP001472677"/>
    </source>
</evidence>